<evidence type="ECO:0000256" key="1">
    <source>
        <dbReference type="ARBA" id="ARBA00005842"/>
    </source>
</evidence>
<comment type="caution">
    <text evidence="6">The sequence shown here is derived from an EMBL/GenBank/DDBJ whole genome shotgun (WGS) entry which is preliminary data.</text>
</comment>
<feature type="region of interest" description="Disordered" evidence="5">
    <location>
        <begin position="1"/>
        <end position="23"/>
    </location>
</feature>
<sequence>MGRDSDRSEPRNHDDCQPAAGIPMGLSTQLNIGTIRFTRSISACSHPPPAYRQATRRGMAKPDLVVILGTTGTGKSKLAIELASALSTTRTSEIINGDSMQVYKGLDILTNKITSNETNGIPHHLMSFLDLDQDYTVERFRDDASKKVRSQKSIAKVPYQSLSGGLVITSKI</sequence>
<dbReference type="GO" id="GO:0005739">
    <property type="term" value="C:mitochondrion"/>
    <property type="evidence" value="ECO:0007669"/>
    <property type="project" value="TreeGrafter"/>
</dbReference>
<evidence type="ECO:0008006" key="8">
    <source>
        <dbReference type="Google" id="ProtNLM"/>
    </source>
</evidence>
<accession>A0A5B0QMG2</accession>
<dbReference type="Pfam" id="PF01715">
    <property type="entry name" value="IPPT"/>
    <property type="match status" value="1"/>
</dbReference>
<proteinExistence type="inferred from homology"/>
<keyword evidence="2" id="KW-0808">Transferase</keyword>
<dbReference type="InterPro" id="IPR027417">
    <property type="entry name" value="P-loop_NTPase"/>
</dbReference>
<comment type="similarity">
    <text evidence="1">Belongs to the IPP transferase family.</text>
</comment>
<dbReference type="GO" id="GO:0006400">
    <property type="term" value="P:tRNA modification"/>
    <property type="evidence" value="ECO:0007669"/>
    <property type="project" value="TreeGrafter"/>
</dbReference>
<dbReference type="GO" id="GO:0052381">
    <property type="term" value="F:tRNA dimethylallyltransferase activity"/>
    <property type="evidence" value="ECO:0007669"/>
    <property type="project" value="TreeGrafter"/>
</dbReference>
<dbReference type="Gene3D" id="3.40.50.300">
    <property type="entry name" value="P-loop containing nucleotide triphosphate hydrolases"/>
    <property type="match status" value="1"/>
</dbReference>
<dbReference type="GO" id="GO:0005524">
    <property type="term" value="F:ATP binding"/>
    <property type="evidence" value="ECO:0007669"/>
    <property type="project" value="UniProtKB-KW"/>
</dbReference>
<name>A0A5B0QMG2_PUCGR</name>
<evidence type="ECO:0000256" key="2">
    <source>
        <dbReference type="ARBA" id="ARBA00022679"/>
    </source>
</evidence>
<feature type="compositionally biased region" description="Basic and acidic residues" evidence="5">
    <location>
        <begin position="1"/>
        <end position="16"/>
    </location>
</feature>
<dbReference type="InterPro" id="IPR039657">
    <property type="entry name" value="Dimethylallyltransferase"/>
</dbReference>
<keyword evidence="7" id="KW-1185">Reference proteome</keyword>
<dbReference type="AlphaFoldDB" id="A0A5B0QMG2"/>
<gene>
    <name evidence="6" type="ORF">PGT21_009061</name>
</gene>
<dbReference type="Proteomes" id="UP000324748">
    <property type="component" value="Unassembled WGS sequence"/>
</dbReference>
<dbReference type="EMBL" id="VSWC01000014">
    <property type="protein sequence ID" value="KAA1114446.1"/>
    <property type="molecule type" value="Genomic_DNA"/>
</dbReference>
<reference evidence="6 7" key="1">
    <citation type="submission" date="2019-05" db="EMBL/GenBank/DDBJ databases">
        <title>Emergence of the Ug99 lineage of the wheat stem rust pathogen through somatic hybridization.</title>
        <authorList>
            <person name="Li F."/>
            <person name="Upadhyaya N.M."/>
            <person name="Sperschneider J."/>
            <person name="Matny O."/>
            <person name="Nguyen-Phuc H."/>
            <person name="Mago R."/>
            <person name="Raley C."/>
            <person name="Miller M.E."/>
            <person name="Silverstein K.A.T."/>
            <person name="Henningsen E."/>
            <person name="Hirsch C.D."/>
            <person name="Visser B."/>
            <person name="Pretorius Z.A."/>
            <person name="Steffenson B.J."/>
            <person name="Schwessinger B."/>
            <person name="Dodds P.N."/>
            <person name="Figueroa M."/>
        </authorList>
    </citation>
    <scope>NUCLEOTIDE SEQUENCE [LARGE SCALE GENOMIC DNA]</scope>
    <source>
        <strain evidence="6">21-0</strain>
    </source>
</reference>
<keyword evidence="3" id="KW-0547">Nucleotide-binding</keyword>
<evidence type="ECO:0000256" key="4">
    <source>
        <dbReference type="ARBA" id="ARBA00022840"/>
    </source>
</evidence>
<keyword evidence="4" id="KW-0067">ATP-binding</keyword>
<dbReference type="PANTHER" id="PTHR11088:SF89">
    <property type="entry name" value="TRNA DIMETHYLALLYLTRANSFERASE"/>
    <property type="match status" value="1"/>
</dbReference>
<dbReference type="PANTHER" id="PTHR11088">
    <property type="entry name" value="TRNA DIMETHYLALLYLTRANSFERASE"/>
    <property type="match status" value="1"/>
</dbReference>
<protein>
    <recommendedName>
        <fullName evidence="8">tRNA dimethylallyltransferase</fullName>
    </recommendedName>
</protein>
<evidence type="ECO:0000313" key="7">
    <source>
        <dbReference type="Proteomes" id="UP000324748"/>
    </source>
</evidence>
<evidence type="ECO:0000256" key="5">
    <source>
        <dbReference type="SAM" id="MobiDB-lite"/>
    </source>
</evidence>
<organism evidence="6 7">
    <name type="scientific">Puccinia graminis f. sp. tritici</name>
    <dbReference type="NCBI Taxonomy" id="56615"/>
    <lineage>
        <taxon>Eukaryota</taxon>
        <taxon>Fungi</taxon>
        <taxon>Dikarya</taxon>
        <taxon>Basidiomycota</taxon>
        <taxon>Pucciniomycotina</taxon>
        <taxon>Pucciniomycetes</taxon>
        <taxon>Pucciniales</taxon>
        <taxon>Pucciniaceae</taxon>
        <taxon>Puccinia</taxon>
    </lineage>
</organism>
<evidence type="ECO:0000313" key="6">
    <source>
        <dbReference type="EMBL" id="KAA1114446.1"/>
    </source>
</evidence>
<evidence type="ECO:0000256" key="3">
    <source>
        <dbReference type="ARBA" id="ARBA00022741"/>
    </source>
</evidence>
<dbReference type="SUPFAM" id="SSF52540">
    <property type="entry name" value="P-loop containing nucleoside triphosphate hydrolases"/>
    <property type="match status" value="1"/>
</dbReference>
<dbReference type="OrthoDB" id="775260at2759"/>